<dbReference type="Proteomes" id="UP000008556">
    <property type="component" value="Chromosome"/>
</dbReference>
<proteinExistence type="predicted"/>
<evidence type="ECO:0000313" key="2">
    <source>
        <dbReference type="Proteomes" id="UP000008556"/>
    </source>
</evidence>
<accession>A0A6C6Z7W0</accession>
<dbReference type="EMBL" id="CP000886">
    <property type="protein sequence ID" value="ABX69694.1"/>
    <property type="molecule type" value="Genomic_DNA"/>
</dbReference>
<name>A0A6C6Z7W0_SALPB</name>
<sequence>MREDEREAYPACGRDIFPGRVGRMPLSGARLVTFRDYS</sequence>
<dbReference type="AlphaFoldDB" id="A0A6C6Z7W0"/>
<evidence type="ECO:0000313" key="1">
    <source>
        <dbReference type="EMBL" id="ABX69694.1"/>
    </source>
</evidence>
<reference evidence="1 2" key="1">
    <citation type="submission" date="2007-11" db="EMBL/GenBank/DDBJ databases">
        <authorList>
            <consortium name="The Salmonella enterica serovar Paratyphi B Genome Sequencing Project"/>
            <person name="McClelland M."/>
            <person name="Sanderson E.K."/>
            <person name="Porwollik S."/>
            <person name="Spieth J."/>
            <person name="Clifton W.S."/>
            <person name="Fulton R."/>
            <person name="Cordes M."/>
            <person name="Wollam A."/>
            <person name="Shah N."/>
            <person name="Pepin K."/>
            <person name="Bhonagiri V."/>
            <person name="Nash W."/>
            <person name="Johnson M."/>
            <person name="Thiruvilangam P."/>
            <person name="Wilson R."/>
        </authorList>
    </citation>
    <scope>NUCLEOTIDE SEQUENCE [LARGE SCALE GENOMIC DNA]</scope>
    <source>
        <strain evidence="2">ATCC BAA-1250 / SPB7</strain>
    </source>
</reference>
<organism evidence="1 2">
    <name type="scientific">Salmonella paratyphi B (strain ATCC BAA-1250 / SPB7)</name>
    <dbReference type="NCBI Taxonomy" id="1016998"/>
    <lineage>
        <taxon>Bacteria</taxon>
        <taxon>Pseudomonadati</taxon>
        <taxon>Pseudomonadota</taxon>
        <taxon>Gammaproteobacteria</taxon>
        <taxon>Enterobacterales</taxon>
        <taxon>Enterobacteriaceae</taxon>
        <taxon>Salmonella</taxon>
    </lineage>
</organism>
<protein>
    <submittedName>
        <fullName evidence="1">Uncharacterized protein</fullName>
    </submittedName>
</protein>
<gene>
    <name evidence="1" type="ordered locus">SPAB_04378</name>
</gene>
<dbReference type="KEGG" id="spq:SPAB_04378"/>